<dbReference type="GeneID" id="33940184"/>
<evidence type="ECO:0000313" key="1">
    <source>
        <dbReference type="EMBL" id="AIJ09064.1"/>
    </source>
</evidence>
<dbReference type="InterPro" id="IPR013382">
    <property type="entry name" value="CRISPR-assoc_prot_Cse2"/>
</dbReference>
<dbReference type="AlphaFoldDB" id="A0A076LU38"/>
<reference evidence="1 2" key="1">
    <citation type="journal article" date="2012" name="PLoS ONE">
        <title>Edwardsiella comparative phylogenomics reveal the new intra/inter-species taxonomic relationships, virulence evolution and niche adaptation mechanisms.</title>
        <authorList>
            <person name="Yang M."/>
            <person name="Lv Y."/>
            <person name="Xiao J."/>
            <person name="Wu H."/>
            <person name="Zheng H."/>
            <person name="Liu Q."/>
            <person name="Zhang Y."/>
            <person name="Wang Q."/>
        </authorList>
    </citation>
    <scope>NUCLEOTIDE SEQUENCE [LARGE SCALE GENOMIC DNA]</scope>
    <source>
        <strain evidence="2">080813</strain>
    </source>
</reference>
<dbReference type="RefSeq" id="WP_034165909.1">
    <property type="nucleotide sequence ID" value="NZ_CP006664.1"/>
</dbReference>
<gene>
    <name evidence="1" type="ORF">ETEE_2628</name>
</gene>
<dbReference type="KEGG" id="ete:ETEE_2628"/>
<dbReference type="Proteomes" id="UP000028681">
    <property type="component" value="Chromosome"/>
</dbReference>
<dbReference type="HOGENOM" id="CLU_1439000_0_0_6"/>
<protein>
    <submittedName>
        <fullName evidence="1">CRISPR-associated protein, Cse2 family</fullName>
    </submittedName>
</protein>
<dbReference type="EMBL" id="CP006664">
    <property type="protein sequence ID" value="AIJ09064.1"/>
    <property type="molecule type" value="Genomic_DNA"/>
</dbReference>
<sequence>MNTQPQASQRREVDFVAYLCQRCQNDKGFAARLRRADNPATEYQSWDTLAAFGINLEWAEERQPFALIAAAVARSDQACNGTLPLGQAIALAFSEGRESDQAKARLRRLLACDDTEEVCRILRPLLTLIRSRVNQPLDYAALLVDLRWFHRSADRAKARWAQQFYGRQEKEITV</sequence>
<evidence type="ECO:0000313" key="2">
    <source>
        <dbReference type="Proteomes" id="UP000028681"/>
    </source>
</evidence>
<proteinExistence type="predicted"/>
<accession>A0A076LU38</accession>
<dbReference type="CDD" id="cd09731">
    <property type="entry name" value="Cse2_I-E"/>
    <property type="match status" value="1"/>
</dbReference>
<dbReference type="NCBIfam" id="TIGR02548">
    <property type="entry name" value="casB_cse2"/>
    <property type="match status" value="1"/>
</dbReference>
<dbReference type="InterPro" id="IPR038287">
    <property type="entry name" value="Cse2_sf"/>
</dbReference>
<organism evidence="1 2">
    <name type="scientific">Edwardsiella anguillarum ET080813</name>
    <dbReference type="NCBI Taxonomy" id="667120"/>
    <lineage>
        <taxon>Bacteria</taxon>
        <taxon>Pseudomonadati</taxon>
        <taxon>Pseudomonadota</taxon>
        <taxon>Gammaproteobacteria</taxon>
        <taxon>Enterobacterales</taxon>
        <taxon>Hafniaceae</taxon>
        <taxon>Edwardsiella</taxon>
    </lineage>
</organism>
<dbReference type="Gene3D" id="1.10.520.40">
    <property type="entry name" value="CRISPR-associated protein Cse2"/>
    <property type="match status" value="1"/>
</dbReference>
<name>A0A076LU38_9GAMM</name>
<dbReference type="Pfam" id="PF09485">
    <property type="entry name" value="CRISPR_Cse2"/>
    <property type="match status" value="1"/>
</dbReference>